<accession>A0A5D0WWC2</accession>
<evidence type="ECO:0000313" key="2">
    <source>
        <dbReference type="EMBL" id="TYC88479.1"/>
    </source>
</evidence>
<dbReference type="InterPro" id="IPR006637">
    <property type="entry name" value="ChW"/>
</dbReference>
<dbReference type="InterPro" id="IPR039564">
    <property type="entry name" value="Peptidase_C39-like"/>
</dbReference>
<dbReference type="Proteomes" id="UP000322619">
    <property type="component" value="Unassembled WGS sequence"/>
</dbReference>
<feature type="domain" description="Peptidase C39-like" evidence="1">
    <location>
        <begin position="397"/>
        <end position="538"/>
    </location>
</feature>
<dbReference type="SMART" id="SM00728">
    <property type="entry name" value="ChW"/>
    <property type="match status" value="3"/>
</dbReference>
<reference evidence="2 3" key="1">
    <citation type="submission" date="2019-08" db="EMBL/GenBank/DDBJ databases">
        <title>Isolation and enrichment of carboxydotrophic bacteria from anaerobic sludge for the production of bio-based chemicals from syngas.</title>
        <authorList>
            <person name="Antares A.L."/>
            <person name="Moreira J."/>
            <person name="Diender M."/>
            <person name="Parshina S.N."/>
            <person name="Stams A.J.M."/>
            <person name="Alves M."/>
            <person name="Alves J.I."/>
            <person name="Sousa D.Z."/>
        </authorList>
    </citation>
    <scope>NUCLEOTIDE SEQUENCE [LARGE SCALE GENOMIC DNA]</scope>
    <source>
        <strain evidence="2 3">JM</strain>
    </source>
</reference>
<gene>
    <name evidence="2" type="ORF">FXB42_02395</name>
</gene>
<sequence length="569" mass="61110">MVIGATDSRITEKMEKSMKKYLLIQLVLLLTLTVLAGLLSSGVLAATAPRVLYRTHVQNDGWQDFVSDGVLSGTAGRSLRLEGIEIKLEAADYDLGVRYQTHIQNIGWEADTDRGFKNDGAMSGTEGLSYRLEAIQISLTGAAADTFDIYYQVHAQNLGWLGWAKNGESAGTAGYSYRLEGIHIVILPKGSSPPTGTVDQLTPFVKRQSVPGNLLIQTTASDFNSNALGLDRVAIVPDAGDGAIVLNNGNQVGVYTSNVFNTSPFTKAVLSWNADTPAGSLVQVEARVCENAVDANGQSTENWSDWLSWGRWGSSINRASGIGTTDSPLAKLDVDTLVVKNGKTANKIQYRVILHSGSPGITPNLRLVALALRNQNPGQEITKVFYDTPNLFNLPVLNVPQLSQMVRDPAIADSICSPTSVTMMLAYYGTVVQPETAAWGAYDYGYQDFGNWPFNTAYAASLGYQAYVDYSTIEGLKREIAGGHPVAVAVAYKNSAAVSGDLPVVDGAPIRQTPGHLIVVCGFTQENGTDYIIINDPAAASNAGVRVKYRLDQFAAAWAESGNIAYIIH</sequence>
<comment type="caution">
    <text evidence="2">The sequence shown here is derived from an EMBL/GenBank/DDBJ whole genome shotgun (WGS) entry which is preliminary data.</text>
</comment>
<dbReference type="Gene3D" id="3.90.70.10">
    <property type="entry name" value="Cysteine proteinases"/>
    <property type="match status" value="1"/>
</dbReference>
<evidence type="ECO:0000259" key="1">
    <source>
        <dbReference type="Pfam" id="PF13529"/>
    </source>
</evidence>
<dbReference type="SUPFAM" id="SSF54001">
    <property type="entry name" value="Cysteine proteinases"/>
    <property type="match status" value="1"/>
</dbReference>
<name>A0A5D0WWC2_9FIRM</name>
<organism evidence="2 3">
    <name type="scientific">Acetobacterium wieringae</name>
    <dbReference type="NCBI Taxonomy" id="52694"/>
    <lineage>
        <taxon>Bacteria</taxon>
        <taxon>Bacillati</taxon>
        <taxon>Bacillota</taxon>
        <taxon>Clostridia</taxon>
        <taxon>Eubacteriales</taxon>
        <taxon>Eubacteriaceae</taxon>
        <taxon>Acetobacterium</taxon>
    </lineage>
</organism>
<dbReference type="InterPro" id="IPR038765">
    <property type="entry name" value="Papain-like_cys_pep_sf"/>
</dbReference>
<evidence type="ECO:0000313" key="3">
    <source>
        <dbReference type="Proteomes" id="UP000322619"/>
    </source>
</evidence>
<dbReference type="Pfam" id="PF07538">
    <property type="entry name" value="ChW"/>
    <property type="match status" value="3"/>
</dbReference>
<dbReference type="AlphaFoldDB" id="A0A5D0WWC2"/>
<dbReference type="Pfam" id="PF13529">
    <property type="entry name" value="Peptidase_C39_2"/>
    <property type="match status" value="1"/>
</dbReference>
<protein>
    <recommendedName>
        <fullName evidence="1">Peptidase C39-like domain-containing protein</fullName>
    </recommendedName>
</protein>
<proteinExistence type="predicted"/>
<dbReference type="EMBL" id="VSLA01000002">
    <property type="protein sequence ID" value="TYC88479.1"/>
    <property type="molecule type" value="Genomic_DNA"/>
</dbReference>